<evidence type="ECO:0000256" key="1">
    <source>
        <dbReference type="ARBA" id="ARBA00008779"/>
    </source>
</evidence>
<dbReference type="InterPro" id="IPR024607">
    <property type="entry name" value="Sulfatase_CS"/>
</dbReference>
<keyword evidence="3" id="KW-0378">Hydrolase</keyword>
<dbReference type="InterPro" id="IPR017850">
    <property type="entry name" value="Alkaline_phosphatase_core_sf"/>
</dbReference>
<evidence type="ECO:0000256" key="2">
    <source>
        <dbReference type="ARBA" id="ARBA00022729"/>
    </source>
</evidence>
<dbReference type="Proteomes" id="UP000540519">
    <property type="component" value="Unassembled WGS sequence"/>
</dbReference>
<dbReference type="AlphaFoldDB" id="A0A7X2ZU59"/>
<comment type="caution">
    <text evidence="6">The sequence shown here is derived from an EMBL/GenBank/DDBJ whole genome shotgun (WGS) entry which is preliminary data.</text>
</comment>
<sequence length="546" mass="63091">MSQVKKVDNLFKVYKREQTAQLKDFILLGVLVLTFFSCKEKPAVVSEKKAERPNILFIMADDHTSQAWGIYGGILEDYVHTPNIKRLAKEGTVLENCLVSNSICTPSRATILTGQYSHVNGVTTLGAGLSPEYNNIAKELQKGGYQTSVIGKWHLKQEPGGFDYYCVLPGQGEYWNPVLKTKENWEDYYAGGEQYTGFSTDLIADKTIDWIEKRDKDKPFMAMCHFKATHEPFDYPERFSHLNRDVTLPIPASFYDNSAEETGRSFLGQSIDNLKQRYLDATADPSLRKDFMNYPELPFSVDGLSQDEARMKTYQKYVKDFIRCGAAADDNIGKLLDYLDESGLAENTVVIYTADQGYFLGEHGWFDKRLIFEESIHMPFVIRYPKEIRAGARNKDLIENADFSALFADYANIPYPETMQGRSFRENLKGDTPEDWRQYGYYRYWDHSKQRPGHFGIRGKRYKLVFFYGNGLKVNDYAPIELPTKYWDFYDLQEDPNELHNAYEDPKYKDVIADFKNEILSQRKMLGDLDADNPEILDIIEKHWDD</sequence>
<dbReference type="RefSeq" id="WP_155600017.1">
    <property type="nucleotide sequence ID" value="NZ_RCNR01000019.1"/>
</dbReference>
<reference evidence="6 7" key="1">
    <citation type="journal article" date="2019" name="Mar. Drugs">
        <title>Comparative Genomics and CAZyme Genome Repertoires of Marine Zobellia amurskyensis KMM 3526(T) and Zobellia laminariae KMM 3676(T).</title>
        <authorList>
            <person name="Chernysheva N."/>
            <person name="Bystritskaya E."/>
            <person name="Stenkova A."/>
            <person name="Golovkin I."/>
            <person name="Nedashkovskaya O."/>
            <person name="Isaeva M."/>
        </authorList>
    </citation>
    <scope>NUCLEOTIDE SEQUENCE [LARGE SCALE GENOMIC DNA]</scope>
    <source>
        <strain evidence="6 7">KMM 3526</strain>
    </source>
</reference>
<keyword evidence="4" id="KW-0325">Glycoprotein</keyword>
<organism evidence="6 7">
    <name type="scientific">Zobellia amurskyensis</name>
    <dbReference type="NCBI Taxonomy" id="248905"/>
    <lineage>
        <taxon>Bacteria</taxon>
        <taxon>Pseudomonadati</taxon>
        <taxon>Bacteroidota</taxon>
        <taxon>Flavobacteriia</taxon>
        <taxon>Flavobacteriales</taxon>
        <taxon>Flavobacteriaceae</taxon>
        <taxon>Zobellia</taxon>
    </lineage>
</organism>
<evidence type="ECO:0000256" key="4">
    <source>
        <dbReference type="ARBA" id="ARBA00023180"/>
    </source>
</evidence>
<feature type="domain" description="Sulfatase N-terminal" evidence="5">
    <location>
        <begin position="53"/>
        <end position="412"/>
    </location>
</feature>
<evidence type="ECO:0000259" key="5">
    <source>
        <dbReference type="Pfam" id="PF00884"/>
    </source>
</evidence>
<dbReference type="CDD" id="cd16031">
    <property type="entry name" value="G6S_like"/>
    <property type="match status" value="1"/>
</dbReference>
<dbReference type="SUPFAM" id="SSF53649">
    <property type="entry name" value="Alkaline phosphatase-like"/>
    <property type="match status" value="1"/>
</dbReference>
<evidence type="ECO:0000313" key="6">
    <source>
        <dbReference type="EMBL" id="MUH36465.1"/>
    </source>
</evidence>
<dbReference type="PROSITE" id="PS00523">
    <property type="entry name" value="SULFATASE_1"/>
    <property type="match status" value="1"/>
</dbReference>
<dbReference type="GO" id="GO:0016787">
    <property type="term" value="F:hydrolase activity"/>
    <property type="evidence" value="ECO:0007669"/>
    <property type="project" value="UniProtKB-KW"/>
</dbReference>
<gene>
    <name evidence="6" type="ORF">D9O36_11490</name>
</gene>
<dbReference type="PANTHER" id="PTHR43108">
    <property type="entry name" value="N-ACETYLGLUCOSAMINE-6-SULFATASE FAMILY MEMBER"/>
    <property type="match status" value="1"/>
</dbReference>
<dbReference type="OrthoDB" id="9789742at2"/>
<dbReference type="Pfam" id="PF00884">
    <property type="entry name" value="Sulfatase"/>
    <property type="match status" value="1"/>
</dbReference>
<evidence type="ECO:0000256" key="3">
    <source>
        <dbReference type="ARBA" id="ARBA00022801"/>
    </source>
</evidence>
<keyword evidence="2" id="KW-0732">Signal</keyword>
<dbReference type="EMBL" id="RCNR01000019">
    <property type="protein sequence ID" value="MUH36465.1"/>
    <property type="molecule type" value="Genomic_DNA"/>
</dbReference>
<dbReference type="Gene3D" id="3.40.720.10">
    <property type="entry name" value="Alkaline Phosphatase, subunit A"/>
    <property type="match status" value="1"/>
</dbReference>
<comment type="similarity">
    <text evidence="1">Belongs to the sulfatase family.</text>
</comment>
<name>A0A7X2ZU59_9FLAO</name>
<accession>A0A7X2ZU59</accession>
<dbReference type="PROSITE" id="PS00149">
    <property type="entry name" value="SULFATASE_2"/>
    <property type="match status" value="1"/>
</dbReference>
<keyword evidence="7" id="KW-1185">Reference proteome</keyword>
<protein>
    <submittedName>
        <fullName evidence="6">DUF4976 domain-containing protein</fullName>
    </submittedName>
</protein>
<proteinExistence type="inferred from homology"/>
<dbReference type="InterPro" id="IPR000917">
    <property type="entry name" value="Sulfatase_N"/>
</dbReference>
<evidence type="ECO:0000313" key="7">
    <source>
        <dbReference type="Proteomes" id="UP000540519"/>
    </source>
</evidence>
<dbReference type="PANTHER" id="PTHR43108:SF6">
    <property type="entry name" value="N-SULPHOGLUCOSAMINE SULPHOHYDROLASE"/>
    <property type="match status" value="1"/>
</dbReference>